<sequence>MKRPQVNMDAGPVSEMAIVDTFTKLIFGEDYQYSNRELMIIQAFRTVDKRVLFDSHRDMGTYLRALGVGEMIKLVSQVQAQLMVDLQAGAGRIEPDSARESILNRRVH</sequence>
<accession>A0A2N5X1M7</accession>
<name>A0A2N5X1M7_9GAMM</name>
<proteinExistence type="predicted"/>
<gene>
    <name evidence="1" type="ORF">C0039_12645</name>
</gene>
<comment type="caution">
    <text evidence="1">The sequence shown here is derived from an EMBL/GenBank/DDBJ whole genome shotgun (WGS) entry which is preliminary data.</text>
</comment>
<dbReference type="Proteomes" id="UP000235005">
    <property type="component" value="Unassembled WGS sequence"/>
</dbReference>
<dbReference type="EMBL" id="PKUS01000015">
    <property type="protein sequence ID" value="PLW68382.1"/>
    <property type="molecule type" value="Genomic_DNA"/>
</dbReference>
<dbReference type="RefSeq" id="WP_075999298.1">
    <property type="nucleotide sequence ID" value="NZ_PKUS01000015.1"/>
</dbReference>
<dbReference type="AlphaFoldDB" id="A0A2N5X1M7"/>
<protein>
    <submittedName>
        <fullName evidence="1">Uncharacterized protein</fullName>
    </submittedName>
</protein>
<evidence type="ECO:0000313" key="2">
    <source>
        <dbReference type="Proteomes" id="UP000235005"/>
    </source>
</evidence>
<dbReference type="OrthoDB" id="5740793at2"/>
<keyword evidence="2" id="KW-1185">Reference proteome</keyword>
<reference evidence="1 2" key="1">
    <citation type="submission" date="2018-01" db="EMBL/GenBank/DDBJ databases">
        <title>The draft genome sequence of Halioglobus lutimaris HF004.</title>
        <authorList>
            <person name="Du Z.-J."/>
            <person name="Shi M.-J."/>
        </authorList>
    </citation>
    <scope>NUCLEOTIDE SEQUENCE [LARGE SCALE GENOMIC DNA]</scope>
    <source>
        <strain evidence="1 2">HF004</strain>
    </source>
</reference>
<organism evidence="1 2">
    <name type="scientific">Pseudohalioglobus lutimaris</name>
    <dbReference type="NCBI Taxonomy" id="1737061"/>
    <lineage>
        <taxon>Bacteria</taxon>
        <taxon>Pseudomonadati</taxon>
        <taxon>Pseudomonadota</taxon>
        <taxon>Gammaproteobacteria</taxon>
        <taxon>Cellvibrionales</taxon>
        <taxon>Halieaceae</taxon>
        <taxon>Pseudohalioglobus</taxon>
    </lineage>
</organism>
<evidence type="ECO:0000313" key="1">
    <source>
        <dbReference type="EMBL" id="PLW68382.1"/>
    </source>
</evidence>